<dbReference type="EMBL" id="JACSIT010000058">
    <property type="protein sequence ID" value="MBC6993204.1"/>
    <property type="molecule type" value="Genomic_DNA"/>
</dbReference>
<proteinExistence type="predicted"/>
<keyword evidence="3" id="KW-1185">Reference proteome</keyword>
<accession>A0A923T751</accession>
<dbReference type="AlphaFoldDB" id="A0A923T751"/>
<feature type="signal peptide" evidence="1">
    <location>
        <begin position="1"/>
        <end position="16"/>
    </location>
</feature>
<evidence type="ECO:0000313" key="3">
    <source>
        <dbReference type="Proteomes" id="UP000650081"/>
    </source>
</evidence>
<evidence type="ECO:0000256" key="1">
    <source>
        <dbReference type="SAM" id="SignalP"/>
    </source>
</evidence>
<reference evidence="2" key="1">
    <citation type="submission" date="2020-08" db="EMBL/GenBank/DDBJ databases">
        <title>Lewinella bacteria from marine environments.</title>
        <authorList>
            <person name="Zhong Y."/>
        </authorList>
    </citation>
    <scope>NUCLEOTIDE SEQUENCE</scope>
    <source>
        <strain evidence="2">KCTC 42187</strain>
    </source>
</reference>
<gene>
    <name evidence="2" type="ORF">H9S92_03455</name>
</gene>
<organism evidence="2 3">
    <name type="scientific">Neolewinella lacunae</name>
    <dbReference type="NCBI Taxonomy" id="1517758"/>
    <lineage>
        <taxon>Bacteria</taxon>
        <taxon>Pseudomonadati</taxon>
        <taxon>Bacteroidota</taxon>
        <taxon>Saprospiria</taxon>
        <taxon>Saprospirales</taxon>
        <taxon>Lewinellaceae</taxon>
        <taxon>Neolewinella</taxon>
    </lineage>
</organism>
<dbReference type="Proteomes" id="UP000650081">
    <property type="component" value="Unassembled WGS sequence"/>
</dbReference>
<feature type="chain" id="PRO_5037565404" evidence="1">
    <location>
        <begin position="17"/>
        <end position="315"/>
    </location>
</feature>
<keyword evidence="1" id="KW-0732">Signal</keyword>
<name>A0A923T751_9BACT</name>
<protein>
    <submittedName>
        <fullName evidence="2">Uncharacterized protein</fullName>
    </submittedName>
</protein>
<comment type="caution">
    <text evidence="2">The sequence shown here is derived from an EMBL/GenBank/DDBJ whole genome shotgun (WGS) entry which is preliminary data.</text>
</comment>
<sequence length="315" mass="35478">MSIAFFFLFTTCILFAQNTTNDIKFQNLETPSSPGFILLDNAPSSIERPTTPQGFGVSVLGFFQGTGGAMEFVPFWLATHPKLTAEKMYKNKFPILYNFSISAATVKSDSSNYVAGGFRTRLFQTYGTNNIGKLDAIKSELENALADLDLEKIKKLQTDYSNLISKPIFTIDLAAAIGAGSVTNSFSDLELNRWAAWMSFNYRPKGNDFYITALTRYINNEKFEEYTITADLLDVGTRLNYDINKFCISLEYLQRFDFTSKNYSDYRLAAIGSYQISENFFITSTFGKNFTDVNNIIAMAGVNFGFSRTKIKAYE</sequence>
<evidence type="ECO:0000313" key="2">
    <source>
        <dbReference type="EMBL" id="MBC6993204.1"/>
    </source>
</evidence>
<dbReference type="RefSeq" id="WP_187465323.1">
    <property type="nucleotide sequence ID" value="NZ_JACSIT010000058.1"/>
</dbReference>